<dbReference type="EMBL" id="JBBLXS010000028">
    <property type="protein sequence ID" value="MEK0183985.1"/>
    <property type="molecule type" value="Genomic_DNA"/>
</dbReference>
<evidence type="ECO:0000313" key="2">
    <source>
        <dbReference type="EMBL" id="MEK0183985.1"/>
    </source>
</evidence>
<sequence>MIERFAFEEDKEVYEVTIDEAATSEDDSPFDEQRGIGSETMNRMQQARLLIRNYAMYAVTAFKDFGAAEVEEVTLKFSIKMGGKTGIPYITEGSAESNLEIEVKCKFPKSGASEKS</sequence>
<evidence type="ECO:0000313" key="3">
    <source>
        <dbReference type="Proteomes" id="UP001384579"/>
    </source>
</evidence>
<proteinExistence type="predicted"/>
<dbReference type="NCBIfam" id="NF041216">
    <property type="entry name" value="CU044_2847_fam"/>
    <property type="match status" value="1"/>
</dbReference>
<dbReference type="Proteomes" id="UP001384579">
    <property type="component" value="Unassembled WGS sequence"/>
</dbReference>
<dbReference type="Pfam" id="PF19493">
    <property type="entry name" value="Trypco1"/>
    <property type="match status" value="1"/>
</dbReference>
<evidence type="ECO:0000259" key="1">
    <source>
        <dbReference type="Pfam" id="PF19493"/>
    </source>
</evidence>
<dbReference type="InterPro" id="IPR045794">
    <property type="entry name" value="Trypco1"/>
</dbReference>
<comment type="caution">
    <text evidence="2">The sequence shown here is derived from an EMBL/GenBank/DDBJ whole genome shotgun (WGS) entry which is preliminary data.</text>
</comment>
<gene>
    <name evidence="2" type="ORF">WMG39_03890</name>
</gene>
<reference evidence="2 3" key="1">
    <citation type="journal article" date="2020" name="Harmful Algae">
        <title>Molecular and morphological characterization of a novel dihydroanatoxin-a producing Microcoleus species (cyanobacteria) from the Russian River, California, USA.</title>
        <authorList>
            <person name="Conklin K.Y."/>
            <person name="Stancheva R."/>
            <person name="Otten T.G."/>
            <person name="Fadness R."/>
            <person name="Boyer G.L."/>
            <person name="Read B."/>
            <person name="Zhang X."/>
            <person name="Sheath R.G."/>
        </authorList>
    </citation>
    <scope>NUCLEOTIDE SEQUENCE [LARGE SCALE GENOMIC DNA]</scope>
    <source>
        <strain evidence="2 3">PTRS2</strain>
    </source>
</reference>
<protein>
    <submittedName>
        <fullName evidence="2">CU044_2847 family protein</fullName>
    </submittedName>
</protein>
<accession>A0ABU8YHZ9</accession>
<keyword evidence="3" id="KW-1185">Reference proteome</keyword>
<name>A0ABU8YHZ9_9CYAN</name>
<dbReference type="RefSeq" id="WP_340519674.1">
    <property type="nucleotide sequence ID" value="NZ_JBBLXS010000028.1"/>
</dbReference>
<organism evidence="2 3">
    <name type="scientific">Microcoleus anatoxicus PTRS2</name>
    <dbReference type="NCBI Taxonomy" id="2705321"/>
    <lineage>
        <taxon>Bacteria</taxon>
        <taxon>Bacillati</taxon>
        <taxon>Cyanobacteriota</taxon>
        <taxon>Cyanophyceae</taxon>
        <taxon>Oscillatoriophycideae</taxon>
        <taxon>Oscillatoriales</taxon>
        <taxon>Microcoleaceae</taxon>
        <taxon>Microcoleus</taxon>
        <taxon>Microcoleus anatoxicus</taxon>
    </lineage>
</organism>
<feature type="domain" description="Trypsin-co-occurring" evidence="1">
    <location>
        <begin position="11"/>
        <end position="107"/>
    </location>
</feature>